<accession>A0AAE3WEL1</accession>
<dbReference type="RefSeq" id="WP_306735488.1">
    <property type="nucleotide sequence ID" value="NZ_JANHAX010000002.1"/>
</dbReference>
<protein>
    <submittedName>
        <fullName evidence="6">LysR substrate-binding domain-containing protein</fullName>
    </submittedName>
</protein>
<comment type="similarity">
    <text evidence="1">Belongs to the LysR transcriptional regulatory family.</text>
</comment>
<dbReference type="InterPro" id="IPR005119">
    <property type="entry name" value="LysR_subst-bd"/>
</dbReference>
<evidence type="ECO:0000313" key="7">
    <source>
        <dbReference type="Proteomes" id="UP001226762"/>
    </source>
</evidence>
<dbReference type="Gene3D" id="1.10.10.10">
    <property type="entry name" value="Winged helix-like DNA-binding domain superfamily/Winged helix DNA-binding domain"/>
    <property type="match status" value="1"/>
</dbReference>
<dbReference type="InterPro" id="IPR000847">
    <property type="entry name" value="LysR_HTH_N"/>
</dbReference>
<evidence type="ECO:0000256" key="4">
    <source>
        <dbReference type="ARBA" id="ARBA00023163"/>
    </source>
</evidence>
<dbReference type="InterPro" id="IPR036388">
    <property type="entry name" value="WH-like_DNA-bd_sf"/>
</dbReference>
<gene>
    <name evidence="6" type="ORF">NO357_09980</name>
</gene>
<feature type="domain" description="HTH lysR-type" evidence="5">
    <location>
        <begin position="1"/>
        <end position="58"/>
    </location>
</feature>
<dbReference type="PANTHER" id="PTHR30126">
    <property type="entry name" value="HTH-TYPE TRANSCRIPTIONAL REGULATOR"/>
    <property type="match status" value="1"/>
</dbReference>
<dbReference type="AlphaFoldDB" id="A0AAE3WEL1"/>
<keyword evidence="2" id="KW-0805">Transcription regulation</keyword>
<proteinExistence type="inferred from homology"/>
<keyword evidence="3" id="KW-0238">DNA-binding</keyword>
<evidence type="ECO:0000313" key="6">
    <source>
        <dbReference type="EMBL" id="MDQ2090223.1"/>
    </source>
</evidence>
<dbReference type="Gene3D" id="3.40.190.290">
    <property type="match status" value="1"/>
</dbReference>
<keyword evidence="4" id="KW-0804">Transcription</keyword>
<evidence type="ECO:0000256" key="2">
    <source>
        <dbReference type="ARBA" id="ARBA00023015"/>
    </source>
</evidence>
<reference evidence="6" key="2">
    <citation type="submission" date="2023-02" db="EMBL/GenBank/DDBJ databases">
        <title>'Rhodoalgimonas zhirmunskyi' gen. nov., isolated from a red alga.</title>
        <authorList>
            <person name="Nedashkovskaya O.I."/>
            <person name="Otstavnykh N.Y."/>
            <person name="Bystritskaya E.P."/>
            <person name="Balabanova L.A."/>
            <person name="Isaeva M.P."/>
        </authorList>
    </citation>
    <scope>NUCLEOTIDE SEQUENCE</scope>
    <source>
        <strain evidence="6">KCTC 52189</strain>
    </source>
</reference>
<dbReference type="Pfam" id="PF03466">
    <property type="entry name" value="LysR_substrate"/>
    <property type="match status" value="1"/>
</dbReference>
<evidence type="ECO:0000256" key="1">
    <source>
        <dbReference type="ARBA" id="ARBA00009437"/>
    </source>
</evidence>
<dbReference type="GO" id="GO:0000976">
    <property type="term" value="F:transcription cis-regulatory region binding"/>
    <property type="evidence" value="ECO:0007669"/>
    <property type="project" value="TreeGrafter"/>
</dbReference>
<dbReference type="Proteomes" id="UP001226762">
    <property type="component" value="Unassembled WGS sequence"/>
</dbReference>
<dbReference type="EMBL" id="JANHAX010000002">
    <property type="protein sequence ID" value="MDQ2090223.1"/>
    <property type="molecule type" value="Genomic_DNA"/>
</dbReference>
<dbReference type="InterPro" id="IPR036390">
    <property type="entry name" value="WH_DNA-bd_sf"/>
</dbReference>
<dbReference type="Pfam" id="PF00126">
    <property type="entry name" value="HTH_1"/>
    <property type="match status" value="1"/>
</dbReference>
<dbReference type="GO" id="GO:0003700">
    <property type="term" value="F:DNA-binding transcription factor activity"/>
    <property type="evidence" value="ECO:0007669"/>
    <property type="project" value="InterPro"/>
</dbReference>
<dbReference type="SUPFAM" id="SSF53850">
    <property type="entry name" value="Periplasmic binding protein-like II"/>
    <property type="match status" value="1"/>
</dbReference>
<comment type="caution">
    <text evidence="6">The sequence shown here is derived from an EMBL/GenBank/DDBJ whole genome shotgun (WGS) entry which is preliminary data.</text>
</comment>
<sequence>MQPDQLRTLLAIRDTGSLSAAAAAVHLSHSAISLQMKRLEDSLGRAVMIKGRRPARLTPFGLTLATRAEQVLADFDALMRLAAPDSTTGDIRIGFVPTTLQTLLPVVLERMQTRFPGLSIRISSGLSGDLAEQVETGRLTYAVLTAPAAPPPGLTLTDIGHEPLYVVAPKDTALPPDPLAALPDLPFIGFSRATWLGAQIAALLAPHAITAAIEFDSIDAVENLVARGFGASVVPQRVYARPLSDSMSCAPLPRATRRLALAAHVSDDRTTVRTALAAFARGTSTG</sequence>
<evidence type="ECO:0000256" key="3">
    <source>
        <dbReference type="ARBA" id="ARBA00023125"/>
    </source>
</evidence>
<dbReference type="PROSITE" id="PS50931">
    <property type="entry name" value="HTH_LYSR"/>
    <property type="match status" value="1"/>
</dbReference>
<dbReference type="SUPFAM" id="SSF46785">
    <property type="entry name" value="Winged helix' DNA-binding domain"/>
    <property type="match status" value="1"/>
</dbReference>
<evidence type="ECO:0000259" key="5">
    <source>
        <dbReference type="PROSITE" id="PS50931"/>
    </source>
</evidence>
<reference evidence="6" key="1">
    <citation type="submission" date="2022-07" db="EMBL/GenBank/DDBJ databases">
        <authorList>
            <person name="Otstavnykh N."/>
            <person name="Isaeva M."/>
            <person name="Bystritskaya E."/>
        </authorList>
    </citation>
    <scope>NUCLEOTIDE SEQUENCE</scope>
    <source>
        <strain evidence="6">KCTC 52189</strain>
    </source>
</reference>
<dbReference type="PANTHER" id="PTHR30126:SF94">
    <property type="entry name" value="LYSR FAMILY TRANSCRIPTIONAL REGULATOR"/>
    <property type="match status" value="1"/>
</dbReference>
<name>A0AAE3WEL1_9RHOB</name>
<keyword evidence="7" id="KW-1185">Reference proteome</keyword>
<organism evidence="6 7">
    <name type="scientific">Marimonas arenosa</name>
    <dbReference type="NCBI Taxonomy" id="1795305"/>
    <lineage>
        <taxon>Bacteria</taxon>
        <taxon>Pseudomonadati</taxon>
        <taxon>Pseudomonadota</taxon>
        <taxon>Alphaproteobacteria</taxon>
        <taxon>Rhodobacterales</taxon>
        <taxon>Paracoccaceae</taxon>
        <taxon>Marimonas</taxon>
    </lineage>
</organism>